<keyword evidence="1" id="KW-0732">Signal</keyword>
<gene>
    <name evidence="3" type="ORF">BEN30_07990</name>
</gene>
<dbReference type="RefSeq" id="WP_069957518.1">
    <property type="nucleotide sequence ID" value="NZ_MCGG01000018.1"/>
</dbReference>
<dbReference type="EMBL" id="MCGG01000018">
    <property type="protein sequence ID" value="OEJ67928.1"/>
    <property type="molecule type" value="Genomic_DNA"/>
</dbReference>
<reference evidence="4" key="1">
    <citation type="submission" date="2016-07" db="EMBL/GenBank/DDBJ databases">
        <authorList>
            <person name="Florea S."/>
            <person name="Webb J.S."/>
            <person name="Jaromczyk J."/>
            <person name="Schardl C.L."/>
        </authorList>
    </citation>
    <scope>NUCLEOTIDE SEQUENCE [LARGE SCALE GENOMIC DNA]</scope>
    <source>
        <strain evidence="4">MV-1</strain>
    </source>
</reference>
<proteinExistence type="predicted"/>
<dbReference type="GO" id="GO:0050482">
    <property type="term" value="P:arachidonate secretion"/>
    <property type="evidence" value="ECO:0007669"/>
    <property type="project" value="InterPro"/>
</dbReference>
<dbReference type="InterPro" id="IPR036444">
    <property type="entry name" value="PLipase_A2_dom_sf"/>
</dbReference>
<dbReference type="GO" id="GO:0004623">
    <property type="term" value="F:phospholipase A2 activity"/>
    <property type="evidence" value="ECO:0007669"/>
    <property type="project" value="InterPro"/>
</dbReference>
<dbReference type="Proteomes" id="UP000095347">
    <property type="component" value="Unassembled WGS sequence"/>
</dbReference>
<evidence type="ECO:0000313" key="4">
    <source>
        <dbReference type="Proteomes" id="UP000095347"/>
    </source>
</evidence>
<name>A0A1E5Q933_9PROT</name>
<dbReference type="STRING" id="28181.BEN30_07990"/>
<feature type="domain" description="Phospholipase A2-like central" evidence="2">
    <location>
        <begin position="17"/>
        <end position="66"/>
    </location>
</feature>
<dbReference type="Gene3D" id="1.20.90.10">
    <property type="entry name" value="Phospholipase A2 domain"/>
    <property type="match status" value="1"/>
</dbReference>
<feature type="chain" id="PRO_5009184137" description="Phospholipase A2-like central domain-containing protein" evidence="1">
    <location>
        <begin position="22"/>
        <end position="148"/>
    </location>
</feature>
<evidence type="ECO:0000259" key="2">
    <source>
        <dbReference type="Pfam" id="PF00068"/>
    </source>
</evidence>
<keyword evidence="4" id="KW-1185">Reference proteome</keyword>
<feature type="signal peptide" evidence="1">
    <location>
        <begin position="1"/>
        <end position="21"/>
    </location>
</feature>
<dbReference type="Pfam" id="PF00068">
    <property type="entry name" value="Phospholip_A2_1"/>
    <property type="match status" value="1"/>
</dbReference>
<dbReference type="SUPFAM" id="SSF48619">
    <property type="entry name" value="Phospholipase A2, PLA2"/>
    <property type="match status" value="1"/>
</dbReference>
<dbReference type="GO" id="GO:0006644">
    <property type="term" value="P:phospholipid metabolic process"/>
    <property type="evidence" value="ECO:0007669"/>
    <property type="project" value="InterPro"/>
</dbReference>
<sequence length="148" mass="16315">MRIAAFVLFIVLAGLTTTTKAGSGFDLYGNWCGPGTNVNAGPPLDPLDAACMHHDQCYISIGTASCECDVGFMRELRSIPYPNEDTFLRSRAMYDALAMTPCDDPSGWALKQSLMWSDIADDALSGRATPMEVPARWMYLFTRSNPYR</sequence>
<organism evidence="3 4">
    <name type="scientific">Magnetovibrio blakemorei</name>
    <dbReference type="NCBI Taxonomy" id="28181"/>
    <lineage>
        <taxon>Bacteria</taxon>
        <taxon>Pseudomonadati</taxon>
        <taxon>Pseudomonadota</taxon>
        <taxon>Alphaproteobacteria</taxon>
        <taxon>Rhodospirillales</taxon>
        <taxon>Magnetovibrionaceae</taxon>
        <taxon>Magnetovibrio</taxon>
    </lineage>
</organism>
<dbReference type="AlphaFoldDB" id="A0A1E5Q933"/>
<dbReference type="OrthoDB" id="8087013at2"/>
<evidence type="ECO:0000313" key="3">
    <source>
        <dbReference type="EMBL" id="OEJ67928.1"/>
    </source>
</evidence>
<dbReference type="InterPro" id="IPR016090">
    <property type="entry name" value="PLA2-like_dom"/>
</dbReference>
<evidence type="ECO:0000256" key="1">
    <source>
        <dbReference type="SAM" id="SignalP"/>
    </source>
</evidence>
<comment type="caution">
    <text evidence="3">The sequence shown here is derived from an EMBL/GenBank/DDBJ whole genome shotgun (WGS) entry which is preliminary data.</text>
</comment>
<accession>A0A1E5Q933</accession>
<protein>
    <recommendedName>
        <fullName evidence="2">Phospholipase A2-like central domain-containing protein</fullName>
    </recommendedName>
</protein>